<dbReference type="HOGENOM" id="CLU_1079578_0_0_1"/>
<keyword evidence="3" id="KW-1185">Reference proteome</keyword>
<evidence type="ECO:0000256" key="1">
    <source>
        <dbReference type="SAM" id="MobiDB-lite"/>
    </source>
</evidence>
<evidence type="ECO:0000313" key="3">
    <source>
        <dbReference type="Proteomes" id="UP000019132"/>
    </source>
</evidence>
<name>K3W708_GLOUD</name>
<accession>K3W708</accession>
<reference evidence="2" key="3">
    <citation type="submission" date="2015-02" db="UniProtKB">
        <authorList>
            <consortium name="EnsemblProtists"/>
        </authorList>
    </citation>
    <scope>IDENTIFICATION</scope>
    <source>
        <strain evidence="2">DAOM BR144</strain>
    </source>
</reference>
<feature type="compositionally biased region" description="Basic and acidic residues" evidence="1">
    <location>
        <begin position="181"/>
        <end position="190"/>
    </location>
</feature>
<dbReference type="InParanoid" id="K3W708"/>
<sequence>KLKAFFEAVVQSTEGVKLTEIVFNGQALLKLFEQRHGSLDAFEEIALGISAATESTPSSQNATDLAAKYQNQGPTMPSPEETITQAGEDEPTEATTDDQTVSPFDFTASPLSVSDPENDSSIEDENDPVDGGDELESLFPKDSNGNNASLASSFKASKPYSKSYGKSDKIMKHACESCAKKEAYRTHSYDSDGDETEEEGNDEESHQAYQDNSQWSSLISTLDKRIVELEVWNRDLIERKEERERRQQKVKWRGDIRIEVLSLMQDVSD</sequence>
<feature type="compositionally biased region" description="Acidic residues" evidence="1">
    <location>
        <begin position="191"/>
        <end position="202"/>
    </location>
</feature>
<feature type="compositionally biased region" description="Polar residues" evidence="1">
    <location>
        <begin position="54"/>
        <end position="85"/>
    </location>
</feature>
<evidence type="ECO:0000313" key="2">
    <source>
        <dbReference type="EnsemblProtists" id="PYU1_T000749"/>
    </source>
</evidence>
<dbReference type="EnsemblProtists" id="PYU1_T000749">
    <property type="protein sequence ID" value="PYU1_T000749"/>
    <property type="gene ID" value="PYU1_G000749"/>
</dbReference>
<feature type="compositionally biased region" description="Acidic residues" evidence="1">
    <location>
        <begin position="116"/>
        <end position="136"/>
    </location>
</feature>
<dbReference type="eggNOG" id="ENOG502T2VY">
    <property type="taxonomic scope" value="Eukaryota"/>
</dbReference>
<dbReference type="EMBL" id="GL376620">
    <property type="status" value="NOT_ANNOTATED_CDS"/>
    <property type="molecule type" value="Genomic_DNA"/>
</dbReference>
<dbReference type="VEuPathDB" id="FungiDB:PYU1_G000749"/>
<reference evidence="3" key="1">
    <citation type="journal article" date="2010" name="Genome Biol.">
        <title>Genome sequence of the necrotrophic plant pathogen Pythium ultimum reveals original pathogenicity mechanisms and effector repertoire.</title>
        <authorList>
            <person name="Levesque C.A."/>
            <person name="Brouwer H."/>
            <person name="Cano L."/>
            <person name="Hamilton J.P."/>
            <person name="Holt C."/>
            <person name="Huitema E."/>
            <person name="Raffaele S."/>
            <person name="Robideau G.P."/>
            <person name="Thines M."/>
            <person name="Win J."/>
            <person name="Zerillo M.M."/>
            <person name="Beakes G.W."/>
            <person name="Boore J.L."/>
            <person name="Busam D."/>
            <person name="Dumas B."/>
            <person name="Ferriera S."/>
            <person name="Fuerstenberg S.I."/>
            <person name="Gachon C.M."/>
            <person name="Gaulin E."/>
            <person name="Govers F."/>
            <person name="Grenville-Briggs L."/>
            <person name="Horner N."/>
            <person name="Hostetler J."/>
            <person name="Jiang R.H."/>
            <person name="Johnson J."/>
            <person name="Krajaejun T."/>
            <person name="Lin H."/>
            <person name="Meijer H.J."/>
            <person name="Moore B."/>
            <person name="Morris P."/>
            <person name="Phuntmart V."/>
            <person name="Puiu D."/>
            <person name="Shetty J."/>
            <person name="Stajich J.E."/>
            <person name="Tripathy S."/>
            <person name="Wawra S."/>
            <person name="van West P."/>
            <person name="Whitty B.R."/>
            <person name="Coutinho P.M."/>
            <person name="Henrissat B."/>
            <person name="Martin F."/>
            <person name="Thomas P.D."/>
            <person name="Tyler B.M."/>
            <person name="De Vries R.P."/>
            <person name="Kamoun S."/>
            <person name="Yandell M."/>
            <person name="Tisserat N."/>
            <person name="Buell C.R."/>
        </authorList>
    </citation>
    <scope>NUCLEOTIDE SEQUENCE</scope>
    <source>
        <strain evidence="3">DAOM:BR144</strain>
    </source>
</reference>
<organism evidence="2 3">
    <name type="scientific">Globisporangium ultimum (strain ATCC 200006 / CBS 805.95 / DAOM BR144)</name>
    <name type="common">Pythium ultimum</name>
    <dbReference type="NCBI Taxonomy" id="431595"/>
    <lineage>
        <taxon>Eukaryota</taxon>
        <taxon>Sar</taxon>
        <taxon>Stramenopiles</taxon>
        <taxon>Oomycota</taxon>
        <taxon>Peronosporomycetes</taxon>
        <taxon>Pythiales</taxon>
        <taxon>Pythiaceae</taxon>
        <taxon>Globisporangium</taxon>
    </lineage>
</organism>
<feature type="region of interest" description="Disordered" evidence="1">
    <location>
        <begin position="181"/>
        <end position="213"/>
    </location>
</feature>
<protein>
    <submittedName>
        <fullName evidence="2">Uncharacterized protein</fullName>
    </submittedName>
</protein>
<reference evidence="3" key="2">
    <citation type="submission" date="2010-04" db="EMBL/GenBank/DDBJ databases">
        <authorList>
            <person name="Buell R."/>
            <person name="Hamilton J."/>
            <person name="Hostetler J."/>
        </authorList>
    </citation>
    <scope>NUCLEOTIDE SEQUENCE [LARGE SCALE GENOMIC DNA]</scope>
    <source>
        <strain evidence="3">DAOM:BR144</strain>
    </source>
</reference>
<feature type="compositionally biased region" description="Polar residues" evidence="1">
    <location>
        <begin position="143"/>
        <end position="155"/>
    </location>
</feature>
<dbReference type="AlphaFoldDB" id="K3W708"/>
<dbReference type="Proteomes" id="UP000019132">
    <property type="component" value="Unassembled WGS sequence"/>
</dbReference>
<feature type="compositionally biased region" description="Acidic residues" evidence="1">
    <location>
        <begin position="87"/>
        <end position="96"/>
    </location>
</feature>
<proteinExistence type="predicted"/>
<feature type="region of interest" description="Disordered" evidence="1">
    <location>
        <begin position="54"/>
        <end position="168"/>
    </location>
</feature>